<evidence type="ECO:0000256" key="1">
    <source>
        <dbReference type="ARBA" id="ARBA00010062"/>
    </source>
</evidence>
<dbReference type="AlphaFoldDB" id="A0A0E1WJX0"/>
<proteinExistence type="inferred from homology"/>
<comment type="similarity">
    <text evidence="1">Belongs to the leucine-binding protein family.</text>
</comment>
<evidence type="ECO:0000256" key="2">
    <source>
        <dbReference type="ARBA" id="ARBA00022729"/>
    </source>
</evidence>
<dbReference type="PANTHER" id="PTHR30483:SF38">
    <property type="entry name" value="BLR7848 PROTEIN"/>
    <property type="match status" value="1"/>
</dbReference>
<dbReference type="EMBL" id="CM000832">
    <property type="protein sequence ID" value="EET09922.1"/>
    <property type="molecule type" value="Genomic_DNA"/>
</dbReference>
<organism evidence="4">
    <name type="scientific">Burkholderia pseudomallei 1710a</name>
    <dbReference type="NCBI Taxonomy" id="320371"/>
    <lineage>
        <taxon>Bacteria</taxon>
        <taxon>Pseudomonadati</taxon>
        <taxon>Pseudomonadota</taxon>
        <taxon>Betaproteobacteria</taxon>
        <taxon>Burkholderiales</taxon>
        <taxon>Burkholderiaceae</taxon>
        <taxon>Burkholderia</taxon>
        <taxon>pseudomallei group</taxon>
    </lineage>
</organism>
<dbReference type="SUPFAM" id="SSF53822">
    <property type="entry name" value="Periplasmic binding protein-like I"/>
    <property type="match status" value="1"/>
</dbReference>
<accession>A0A0E1WJX0</accession>
<dbReference type="HOGENOM" id="CLU_027128_0_1_4"/>
<reference evidence="4" key="1">
    <citation type="submission" date="2009-05" db="EMBL/GenBank/DDBJ databases">
        <authorList>
            <person name="Harkins D.M."/>
            <person name="DeShazer D."/>
            <person name="Woods D.E."/>
            <person name="Brinkac L.M."/>
            <person name="Brown K.A."/>
            <person name="Hung G.C."/>
            <person name="Tuanyok A."/>
            <person name="Zhang B."/>
            <person name="Nierman W.C."/>
        </authorList>
    </citation>
    <scope>NUCLEOTIDE SEQUENCE [LARGE SCALE GENOMIC DNA]</scope>
    <source>
        <strain evidence="4">1710a</strain>
    </source>
</reference>
<dbReference type="Proteomes" id="UP000001812">
    <property type="component" value="Chromosome I"/>
</dbReference>
<keyword evidence="2" id="KW-0732">Signal</keyword>
<dbReference type="Pfam" id="PF13458">
    <property type="entry name" value="Peripla_BP_6"/>
    <property type="match status" value="1"/>
</dbReference>
<feature type="domain" description="Leucine-binding protein" evidence="3">
    <location>
        <begin position="113"/>
        <end position="451"/>
    </location>
</feature>
<dbReference type="CDD" id="cd06333">
    <property type="entry name" value="PBP1_ABC_RPA1789-like"/>
    <property type="match status" value="1"/>
</dbReference>
<sequence>MATAAARRAAGRVFCNRGAGGIGRKIAVEAAEGRVRCARARGAQQQEERAPRRFHVERETGAAACRFDRCAMSPCPLDRVSRSVWRHTMKMNRWIEVAFAAGCLCTAGLASAQVKIGVTVSATGAAASLGIPEKNTVALLPKEIGGKRVEYIVLDDASDTSRAVQNTRKLIDEDHVDAIVGSSITPNALAMIDVVAQGKTPAISLAASAHIIAPMDAKRAWVFKTPQNDRLMADALAGYMAKHGVKTVGFIGFADAYGDGWYGVFSAAAAANGLRIVANERYNRTDASVTGQVLKTLGARPDAVLIAGAGTPAALPAKTLKARGYTGKVYQTHGVANNDFLRVCGKDCDGELLPAGPVLVADQLPDSNPAKQPALAYKAAYEKAYGAAAVSTFGGHVWDAGLMLQRAIPDALKKAQPGTPAFREALRGALENVKDLPVSHGVINTTPADHNGFDTRARVIVQIVGDKWKLQAD</sequence>
<gene>
    <name evidence="4" type="ORF">BURPS1710A_0233</name>
</gene>
<evidence type="ECO:0000313" key="4">
    <source>
        <dbReference type="EMBL" id="EET09922.1"/>
    </source>
</evidence>
<dbReference type="PANTHER" id="PTHR30483">
    <property type="entry name" value="LEUCINE-SPECIFIC-BINDING PROTEIN"/>
    <property type="match status" value="1"/>
</dbReference>
<dbReference type="InterPro" id="IPR028081">
    <property type="entry name" value="Leu-bd"/>
</dbReference>
<dbReference type="Gene3D" id="3.40.50.2300">
    <property type="match status" value="2"/>
</dbReference>
<dbReference type="InterPro" id="IPR051010">
    <property type="entry name" value="BCAA_transport"/>
</dbReference>
<evidence type="ECO:0000259" key="3">
    <source>
        <dbReference type="Pfam" id="PF13458"/>
    </source>
</evidence>
<protein>
    <submittedName>
        <fullName evidence="4">Putative amino acid uptake ABC transporter, periplasmic amino acid-binding protein</fullName>
    </submittedName>
</protein>
<dbReference type="InterPro" id="IPR028082">
    <property type="entry name" value="Peripla_BP_I"/>
</dbReference>
<name>A0A0E1WJX0_BURPE</name>